<name>A0A7Z1B0S0_9PSEU</name>
<gene>
    <name evidence="4" type="ORF">BLA60_01650</name>
</gene>
<dbReference type="GO" id="GO:0051287">
    <property type="term" value="F:NAD binding"/>
    <property type="evidence" value="ECO:0007669"/>
    <property type="project" value="InterPro"/>
</dbReference>
<evidence type="ECO:0000313" key="4">
    <source>
        <dbReference type="EMBL" id="OLF13915.1"/>
    </source>
</evidence>
<dbReference type="GO" id="GO:0016616">
    <property type="term" value="F:oxidoreductase activity, acting on the CH-OH group of donors, NAD or NADP as acceptor"/>
    <property type="evidence" value="ECO:0007669"/>
    <property type="project" value="UniProtKB-ARBA"/>
</dbReference>
<reference evidence="4 5" key="1">
    <citation type="submission" date="2016-12" db="EMBL/GenBank/DDBJ databases">
        <title>The draft genome sequence of Actinophytocola xinjiangensis.</title>
        <authorList>
            <person name="Wang W."/>
            <person name="Yuan L."/>
        </authorList>
    </citation>
    <scope>NUCLEOTIDE SEQUENCE [LARGE SCALE GENOMIC DNA]</scope>
    <source>
        <strain evidence="4 5">CGMCC 4.4663</strain>
    </source>
</reference>
<dbReference type="Proteomes" id="UP000185696">
    <property type="component" value="Unassembled WGS sequence"/>
</dbReference>
<accession>A0A7Z1B0S0</accession>
<dbReference type="InterPro" id="IPR036291">
    <property type="entry name" value="NAD(P)-bd_dom_sf"/>
</dbReference>
<dbReference type="AlphaFoldDB" id="A0A7Z1B0S0"/>
<keyword evidence="2" id="KW-0520">NAD</keyword>
<sequence length="314" mass="33280">MSIPVRSIHAVGRVAIGAAEAAADLLGVDVIPIRRATDLPLAELDVLVGVALERAGWAEATRLRLVQLAGSGAERFLPAHGLPDAVEVANARGVAAPEMAEFAVAALLALAKRLPQAWENQRAHQWRRTEPQLLAGARALVVGAGPVGRQTALRLRALGMTVTGVRRSATPCADFDDVVSADELSDRLPTAAVVVIAVASTGDTKGMFDRERLARCAPGCLIVNVARGDVLDEKALVESLEAGRLGGAALDVVVNEPLPAGDPLWTTPGLLVTPHVSWYSPDYLRRVGVVLAENVRRVERGEPVRNRVDRGRGY</sequence>
<organism evidence="4 5">
    <name type="scientific">Actinophytocola xinjiangensis</name>
    <dbReference type="NCBI Taxonomy" id="485602"/>
    <lineage>
        <taxon>Bacteria</taxon>
        <taxon>Bacillati</taxon>
        <taxon>Actinomycetota</taxon>
        <taxon>Actinomycetes</taxon>
        <taxon>Pseudonocardiales</taxon>
        <taxon>Pseudonocardiaceae</taxon>
    </lineage>
</organism>
<evidence type="ECO:0000256" key="1">
    <source>
        <dbReference type="ARBA" id="ARBA00023002"/>
    </source>
</evidence>
<proteinExistence type="predicted"/>
<dbReference type="RefSeq" id="WP_075130863.1">
    <property type="nucleotide sequence ID" value="NZ_MSIF01000001.1"/>
</dbReference>
<evidence type="ECO:0000256" key="2">
    <source>
        <dbReference type="ARBA" id="ARBA00023027"/>
    </source>
</evidence>
<dbReference type="PROSITE" id="PS00671">
    <property type="entry name" value="D_2_HYDROXYACID_DH_3"/>
    <property type="match status" value="1"/>
</dbReference>
<dbReference type="Pfam" id="PF02826">
    <property type="entry name" value="2-Hacid_dh_C"/>
    <property type="match status" value="1"/>
</dbReference>
<keyword evidence="5" id="KW-1185">Reference proteome</keyword>
<dbReference type="InterPro" id="IPR006140">
    <property type="entry name" value="D-isomer_DH_NAD-bd"/>
</dbReference>
<keyword evidence="1" id="KW-0560">Oxidoreductase</keyword>
<comment type="caution">
    <text evidence="4">The sequence shown here is derived from an EMBL/GenBank/DDBJ whole genome shotgun (WGS) entry which is preliminary data.</text>
</comment>
<evidence type="ECO:0000259" key="3">
    <source>
        <dbReference type="Pfam" id="PF02826"/>
    </source>
</evidence>
<dbReference type="Gene3D" id="3.40.50.720">
    <property type="entry name" value="NAD(P)-binding Rossmann-like Domain"/>
    <property type="match status" value="2"/>
</dbReference>
<dbReference type="InterPro" id="IPR029753">
    <property type="entry name" value="D-isomer_DH_CS"/>
</dbReference>
<dbReference type="SUPFAM" id="SSF52283">
    <property type="entry name" value="Formate/glycerate dehydrogenase catalytic domain-like"/>
    <property type="match status" value="1"/>
</dbReference>
<dbReference type="CDD" id="cd05300">
    <property type="entry name" value="2-Hacid_dh_1"/>
    <property type="match status" value="1"/>
</dbReference>
<evidence type="ECO:0000313" key="5">
    <source>
        <dbReference type="Proteomes" id="UP000185696"/>
    </source>
</evidence>
<feature type="domain" description="D-isomer specific 2-hydroxyacid dehydrogenase NAD-binding" evidence="3">
    <location>
        <begin position="104"/>
        <end position="277"/>
    </location>
</feature>
<protein>
    <recommendedName>
        <fullName evidence="3">D-isomer specific 2-hydroxyacid dehydrogenase NAD-binding domain-containing protein</fullName>
    </recommendedName>
</protein>
<dbReference type="PANTHER" id="PTHR43333:SF1">
    <property type="entry name" value="D-ISOMER SPECIFIC 2-HYDROXYACID DEHYDROGENASE NAD-BINDING DOMAIN-CONTAINING PROTEIN"/>
    <property type="match status" value="1"/>
</dbReference>
<dbReference type="EMBL" id="MSIF01000001">
    <property type="protein sequence ID" value="OLF13915.1"/>
    <property type="molecule type" value="Genomic_DNA"/>
</dbReference>
<dbReference type="SUPFAM" id="SSF51735">
    <property type="entry name" value="NAD(P)-binding Rossmann-fold domains"/>
    <property type="match status" value="1"/>
</dbReference>
<dbReference type="PANTHER" id="PTHR43333">
    <property type="entry name" value="2-HACID_DH_C DOMAIN-CONTAINING PROTEIN"/>
    <property type="match status" value="1"/>
</dbReference>